<feature type="transmembrane region" description="Helical" evidence="5">
    <location>
        <begin position="6"/>
        <end position="26"/>
    </location>
</feature>
<feature type="transmembrane region" description="Helical" evidence="5">
    <location>
        <begin position="266"/>
        <end position="287"/>
    </location>
</feature>
<evidence type="ECO:0000256" key="5">
    <source>
        <dbReference type="SAM" id="Phobius"/>
    </source>
</evidence>
<dbReference type="Pfam" id="PF00146">
    <property type="entry name" value="NADHdh"/>
    <property type="match status" value="1"/>
</dbReference>
<comment type="caution">
    <text evidence="6">The sequence shown here is derived from an EMBL/GenBank/DDBJ whole genome shotgun (WGS) entry which is preliminary data.</text>
</comment>
<keyword evidence="7" id="KW-1185">Reference proteome</keyword>
<dbReference type="OrthoDB" id="15253at2157"/>
<dbReference type="PATRIC" id="fig|1550566.3.peg.175"/>
<dbReference type="STRING" id="1550566.SZ63_00805"/>
<reference evidence="6 7" key="1">
    <citation type="journal article" date="2015" name="Int. J. Syst. Evol. Microbiol.">
        <title>Methanoculleus sediminis sp. nov., a methanogen from sediments near a submarine mud volcano.</title>
        <authorList>
            <person name="Chen S.C."/>
            <person name="Chen M.F."/>
            <person name="Lai M.C."/>
            <person name="Weng C.Y."/>
            <person name="Wu S.Y."/>
            <person name="Lin S."/>
            <person name="Yang T.F."/>
            <person name="Chen P.C."/>
        </authorList>
    </citation>
    <scope>NUCLEOTIDE SEQUENCE [LARGE SCALE GENOMIC DNA]</scope>
    <source>
        <strain evidence="6 7">S3Fa</strain>
    </source>
</reference>
<dbReference type="InterPro" id="IPR001694">
    <property type="entry name" value="NADH_UbQ_OxRdtase_su1/FPO"/>
</dbReference>
<gene>
    <name evidence="6" type="ORF">SZ63_00805</name>
</gene>
<dbReference type="RefSeq" id="WP_048179649.1">
    <property type="nucleotide sequence ID" value="NZ_JXOJ01000001.1"/>
</dbReference>
<evidence type="ECO:0000256" key="4">
    <source>
        <dbReference type="ARBA" id="ARBA00023136"/>
    </source>
</evidence>
<dbReference type="PANTHER" id="PTHR43359">
    <property type="entry name" value="FORMATE HYDROGENLYASE SUBUNIT 4"/>
    <property type="match status" value="1"/>
</dbReference>
<feature type="transmembrane region" description="Helical" evidence="5">
    <location>
        <begin position="65"/>
        <end position="84"/>
    </location>
</feature>
<dbReference type="GO" id="GO:0005886">
    <property type="term" value="C:plasma membrane"/>
    <property type="evidence" value="ECO:0007669"/>
    <property type="project" value="TreeGrafter"/>
</dbReference>
<proteinExistence type="predicted"/>
<dbReference type="Proteomes" id="UP000035301">
    <property type="component" value="Unassembled WGS sequence"/>
</dbReference>
<protein>
    <submittedName>
        <fullName evidence="6">Ech hydrogenase subunit EchB</fullName>
    </submittedName>
</protein>
<accession>A0A0H1R2I5</accession>
<dbReference type="InterPro" id="IPR052561">
    <property type="entry name" value="ComplexI_Subunit1"/>
</dbReference>
<dbReference type="AlphaFoldDB" id="A0A0H1R2I5"/>
<dbReference type="PANTHER" id="PTHR43359:SF1">
    <property type="entry name" value="FORMATE HYDROGENLYASE SUBUNIT 4-RELATED"/>
    <property type="match status" value="1"/>
</dbReference>
<feature type="transmembrane region" description="Helical" evidence="5">
    <location>
        <begin position="219"/>
        <end position="246"/>
    </location>
</feature>
<organism evidence="6 7">
    <name type="scientific">Methanoculleus sediminis</name>
    <dbReference type="NCBI Taxonomy" id="1550566"/>
    <lineage>
        <taxon>Archaea</taxon>
        <taxon>Methanobacteriati</taxon>
        <taxon>Methanobacteriota</taxon>
        <taxon>Stenosarchaea group</taxon>
        <taxon>Methanomicrobia</taxon>
        <taxon>Methanomicrobiales</taxon>
        <taxon>Methanomicrobiaceae</taxon>
        <taxon>Methanoculleus</taxon>
    </lineage>
</organism>
<feature type="transmembrane region" description="Helical" evidence="5">
    <location>
        <begin position="90"/>
        <end position="110"/>
    </location>
</feature>
<comment type="subcellular location">
    <subcellularLocation>
        <location evidence="1">Membrane</location>
        <topology evidence="1">Multi-pass membrane protein</topology>
    </subcellularLocation>
</comment>
<evidence type="ECO:0000313" key="7">
    <source>
        <dbReference type="Proteomes" id="UP000035301"/>
    </source>
</evidence>
<keyword evidence="2 5" id="KW-0812">Transmembrane</keyword>
<keyword evidence="4 5" id="KW-0472">Membrane</keyword>
<evidence type="ECO:0000313" key="6">
    <source>
        <dbReference type="EMBL" id="KLK89031.1"/>
    </source>
</evidence>
<keyword evidence="3 5" id="KW-1133">Transmembrane helix</keyword>
<name>A0A0H1R2I5_9EURY</name>
<evidence type="ECO:0000256" key="1">
    <source>
        <dbReference type="ARBA" id="ARBA00004141"/>
    </source>
</evidence>
<feature type="transmembrane region" description="Helical" evidence="5">
    <location>
        <begin position="155"/>
        <end position="175"/>
    </location>
</feature>
<evidence type="ECO:0000256" key="3">
    <source>
        <dbReference type="ARBA" id="ARBA00022989"/>
    </source>
</evidence>
<sequence length="292" mass="31991">MTWTWLIGAVLFLVLAPVVGGLIAGVDRKITARMQGRVGPPLLQPFYDVGKLFEKESVVVTTAQNFYVLAYLIFIALSGALFFAGGDLLLIIFAFTLAHVFLVLGAYAVHSPYSHIGAERELIQLMAYEPMIILAAVGLYMITNSFYVADIAVTTIPAILYLPGVFLGFATILTIKLRKSPFDISTSHHAHQEIVKGITTEFSGSTLAQVEIAHWYENVFLLGFVYLFFAWNPVIGIIAVVVTYLAEIFIDNVTARVRWQAALKSGWFAAVIGIVNLAILAYILGYMMTGGA</sequence>
<dbReference type="EMBL" id="JXOJ01000001">
    <property type="protein sequence ID" value="KLK89031.1"/>
    <property type="molecule type" value="Genomic_DNA"/>
</dbReference>
<evidence type="ECO:0000256" key="2">
    <source>
        <dbReference type="ARBA" id="ARBA00022692"/>
    </source>
</evidence>